<dbReference type="RefSeq" id="WP_166781137.1">
    <property type="nucleotide sequence ID" value="NZ_JAAOYO010000004.1"/>
</dbReference>
<reference evidence="1 2" key="1">
    <citation type="submission" date="2020-03" db="EMBL/GenBank/DDBJ databases">
        <title>Above-ground endophytic microbial communities from plants in different locations in the United States.</title>
        <authorList>
            <person name="Frank C."/>
        </authorList>
    </citation>
    <scope>NUCLEOTIDE SEQUENCE [LARGE SCALE GENOMIC DNA]</scope>
    <source>
        <strain evidence="1 2">WW7</strain>
    </source>
</reference>
<sequence>MSDYKSRAARFAQAAETNQPGLAAIAYALLALGDTRADAGEWHKLDDYDDLPFQLEQEYIFEYADGEQAKWRLSADNPSSVHTFYAPADSSRWIDPNDLVDQCTRWRWA</sequence>
<organism evidence="1 2">
    <name type="scientific">Curtobacterium salicis</name>
    <dbReference type="NCBI Taxonomy" id="1779862"/>
    <lineage>
        <taxon>Bacteria</taxon>
        <taxon>Bacillati</taxon>
        <taxon>Actinomycetota</taxon>
        <taxon>Actinomycetes</taxon>
        <taxon>Micrococcales</taxon>
        <taxon>Microbacteriaceae</taxon>
        <taxon>Curtobacterium</taxon>
    </lineage>
</organism>
<evidence type="ECO:0000313" key="2">
    <source>
        <dbReference type="Proteomes" id="UP001318300"/>
    </source>
</evidence>
<protein>
    <submittedName>
        <fullName evidence="1">Uncharacterized protein</fullName>
    </submittedName>
</protein>
<name>A0ABX0TED0_9MICO</name>
<proteinExistence type="predicted"/>
<comment type="caution">
    <text evidence="1">The sequence shown here is derived from an EMBL/GenBank/DDBJ whole genome shotgun (WGS) entry which is preliminary data.</text>
</comment>
<dbReference type="Proteomes" id="UP001318300">
    <property type="component" value="Unassembled WGS sequence"/>
</dbReference>
<keyword evidence="2" id="KW-1185">Reference proteome</keyword>
<accession>A0ABX0TED0</accession>
<evidence type="ECO:0000313" key="1">
    <source>
        <dbReference type="EMBL" id="NII42140.1"/>
    </source>
</evidence>
<gene>
    <name evidence="1" type="ORF">E9228_002798</name>
</gene>
<dbReference type="EMBL" id="JAAOYO010000004">
    <property type="protein sequence ID" value="NII42140.1"/>
    <property type="molecule type" value="Genomic_DNA"/>
</dbReference>